<reference evidence="2" key="1">
    <citation type="submission" date="2016-10" db="EMBL/GenBank/DDBJ databases">
        <authorList>
            <person name="Varghese N."/>
            <person name="Submissions S."/>
        </authorList>
    </citation>
    <scope>NUCLEOTIDE SEQUENCE [LARGE SCALE GENOMIC DNA]</scope>
    <source>
        <strain evidence="2">CGMCC 4.3506</strain>
    </source>
</reference>
<keyword evidence="2" id="KW-1185">Reference proteome</keyword>
<organism evidence="1 2">
    <name type="scientific">Lentzea fradiae</name>
    <dbReference type="NCBI Taxonomy" id="200378"/>
    <lineage>
        <taxon>Bacteria</taxon>
        <taxon>Bacillati</taxon>
        <taxon>Actinomycetota</taxon>
        <taxon>Actinomycetes</taxon>
        <taxon>Pseudonocardiales</taxon>
        <taxon>Pseudonocardiaceae</taxon>
        <taxon>Lentzea</taxon>
    </lineage>
</organism>
<accession>A0A1G7QE02</accession>
<name>A0A1G7QE02_9PSEU</name>
<dbReference type="Gene3D" id="1.10.260.40">
    <property type="entry name" value="lambda repressor-like DNA-binding domains"/>
    <property type="match status" value="2"/>
</dbReference>
<dbReference type="STRING" id="200378.SAMN05216553_104405"/>
<dbReference type="AlphaFoldDB" id="A0A1G7QE02"/>
<dbReference type="Proteomes" id="UP000199623">
    <property type="component" value="Unassembled WGS sequence"/>
</dbReference>
<protein>
    <recommendedName>
        <fullName evidence="3">Transcriptional regulator, contains XRE-family HTH domain</fullName>
    </recommendedName>
</protein>
<dbReference type="InterPro" id="IPR010982">
    <property type="entry name" value="Lambda_DNA-bd_dom_sf"/>
</dbReference>
<dbReference type="EMBL" id="FNCC01000004">
    <property type="protein sequence ID" value="SDF96732.1"/>
    <property type="molecule type" value="Genomic_DNA"/>
</dbReference>
<dbReference type="GO" id="GO:0003677">
    <property type="term" value="F:DNA binding"/>
    <property type="evidence" value="ECO:0007669"/>
    <property type="project" value="InterPro"/>
</dbReference>
<proteinExistence type="predicted"/>
<gene>
    <name evidence="1" type="ORF">SAMN05216553_104405</name>
</gene>
<evidence type="ECO:0000313" key="2">
    <source>
        <dbReference type="Proteomes" id="UP000199623"/>
    </source>
</evidence>
<evidence type="ECO:0008006" key="3">
    <source>
        <dbReference type="Google" id="ProtNLM"/>
    </source>
</evidence>
<sequence>MLTGFHSSGKIAGLETLQRRCGVRPFAEVLNELCNNPPDGRGKVTNVGLSAAVRTRGGDIGHGYISQLRLGVKDNPTCQAIVDLAGALGVHPAVFVGGRRELHPGERPGWRAGAVATLFEAVHPPDRGPWSPEEVAASISSSGQFGSISASYIRELLSSASGNPRLKHILGLADHFGADPAYFFDDDLAARVDSELTDFLALRELGVVEFVTRLAERTGDLSPQARAAAVEGFRQALEGGEGWSFPLNSRRAFPDHT</sequence>
<evidence type="ECO:0000313" key="1">
    <source>
        <dbReference type="EMBL" id="SDF96732.1"/>
    </source>
</evidence>